<dbReference type="GO" id="GO:0016791">
    <property type="term" value="F:phosphatase activity"/>
    <property type="evidence" value="ECO:0007669"/>
    <property type="project" value="TreeGrafter"/>
</dbReference>
<accession>A0A430AAS6</accession>
<feature type="active site" description="Proton donor/acceptor" evidence="1">
    <location>
        <position position="96"/>
    </location>
</feature>
<name>A0A430AAS6_9ENTE</name>
<dbReference type="AlphaFoldDB" id="A0A430AAS6"/>
<evidence type="ECO:0000313" key="3">
    <source>
        <dbReference type="EMBL" id="RSU04291.1"/>
    </source>
</evidence>
<gene>
    <name evidence="3" type="ORF">CBF32_02630</name>
</gene>
<evidence type="ECO:0000313" key="4">
    <source>
        <dbReference type="Proteomes" id="UP000288197"/>
    </source>
</evidence>
<evidence type="ECO:0000256" key="1">
    <source>
        <dbReference type="PIRSR" id="PIRSR613078-1"/>
    </source>
</evidence>
<dbReference type="Proteomes" id="UP000288197">
    <property type="component" value="Unassembled WGS sequence"/>
</dbReference>
<dbReference type="SMART" id="SM00855">
    <property type="entry name" value="PGAM"/>
    <property type="match status" value="1"/>
</dbReference>
<keyword evidence="4" id="KW-1185">Reference proteome</keyword>
<dbReference type="PANTHER" id="PTHR48100">
    <property type="entry name" value="BROAD-SPECIFICITY PHOSPHATASE YOR283W-RELATED"/>
    <property type="match status" value="1"/>
</dbReference>
<dbReference type="OrthoDB" id="9782128at2"/>
<comment type="caution">
    <text evidence="3">The sequence shown here is derived from an EMBL/GenBank/DDBJ whole genome shotgun (WGS) entry which is preliminary data.</text>
</comment>
<dbReference type="PIRSF" id="PIRSF000709">
    <property type="entry name" value="6PFK_2-Ptase"/>
    <property type="match status" value="1"/>
</dbReference>
<dbReference type="GO" id="GO:0005737">
    <property type="term" value="C:cytoplasm"/>
    <property type="evidence" value="ECO:0007669"/>
    <property type="project" value="TreeGrafter"/>
</dbReference>
<sequence length="215" mass="24828">MSVRIRNGETKMKTTIYFIRHGQTQWNKEQRMQGWQNSNLTDLGKEQADLLGKKFKKENLQLDLFYSSPSPRALETVNIINQSLGVETLEEFGFQEINMGIWEGKTYPEIIEKNPEEWHNFWEKQEDFKADNKGETFEELSCRSFSSLKKAIKDNEGKQIGIVSHRITIKSMIADLLGISKSELEDVEPNSVTKVSILDGVTTLEVYSDISHYEK</sequence>
<reference evidence="3 4" key="1">
    <citation type="submission" date="2017-05" db="EMBL/GenBank/DDBJ databases">
        <title>Vagococcus spp. assemblies.</title>
        <authorList>
            <person name="Gulvik C.A."/>
        </authorList>
    </citation>
    <scope>NUCLEOTIDE SEQUENCE [LARGE SCALE GENOMIC DNA]</scope>
    <source>
        <strain evidence="3 4">NCFB 2497</strain>
    </source>
</reference>
<dbReference type="SUPFAM" id="SSF53254">
    <property type="entry name" value="Phosphoglycerate mutase-like"/>
    <property type="match status" value="1"/>
</dbReference>
<evidence type="ECO:0000256" key="2">
    <source>
        <dbReference type="PIRSR" id="PIRSR613078-2"/>
    </source>
</evidence>
<dbReference type="InterPro" id="IPR050275">
    <property type="entry name" value="PGM_Phosphatase"/>
</dbReference>
<dbReference type="PANTHER" id="PTHR48100:SF1">
    <property type="entry name" value="HISTIDINE PHOSPHATASE FAMILY PROTEIN-RELATED"/>
    <property type="match status" value="1"/>
</dbReference>
<organism evidence="3 4">
    <name type="scientific">Vagococcus fluvialis</name>
    <dbReference type="NCBI Taxonomy" id="2738"/>
    <lineage>
        <taxon>Bacteria</taxon>
        <taxon>Bacillati</taxon>
        <taxon>Bacillota</taxon>
        <taxon>Bacilli</taxon>
        <taxon>Lactobacillales</taxon>
        <taxon>Enterococcaceae</taxon>
        <taxon>Vagococcus</taxon>
    </lineage>
</organism>
<evidence type="ECO:0008006" key="5">
    <source>
        <dbReference type="Google" id="ProtNLM"/>
    </source>
</evidence>
<dbReference type="InterPro" id="IPR029033">
    <property type="entry name" value="His_PPase_superfam"/>
</dbReference>
<dbReference type="InterPro" id="IPR013078">
    <property type="entry name" value="His_Pase_superF_clade-1"/>
</dbReference>
<protein>
    <recommendedName>
        <fullName evidence="5">Phosphoglycerate mutase</fullName>
    </recommendedName>
</protein>
<dbReference type="CDD" id="cd07067">
    <property type="entry name" value="HP_PGM_like"/>
    <property type="match status" value="1"/>
</dbReference>
<dbReference type="Pfam" id="PF00300">
    <property type="entry name" value="His_Phos_1"/>
    <property type="match status" value="1"/>
</dbReference>
<proteinExistence type="predicted"/>
<feature type="active site" description="Tele-phosphohistidine intermediate" evidence="1">
    <location>
        <position position="21"/>
    </location>
</feature>
<dbReference type="Gene3D" id="3.40.50.1240">
    <property type="entry name" value="Phosphoglycerate mutase-like"/>
    <property type="match status" value="1"/>
</dbReference>
<dbReference type="EMBL" id="NGJX01000002">
    <property type="protein sequence ID" value="RSU04291.1"/>
    <property type="molecule type" value="Genomic_DNA"/>
</dbReference>
<feature type="binding site" evidence="2">
    <location>
        <begin position="20"/>
        <end position="27"/>
    </location>
    <ligand>
        <name>substrate</name>
    </ligand>
</feature>
<feature type="binding site" evidence="2">
    <location>
        <position position="72"/>
    </location>
    <ligand>
        <name>substrate</name>
    </ligand>
</feature>